<feature type="domain" description="CUB" evidence="4">
    <location>
        <begin position="1028"/>
        <end position="1142"/>
    </location>
</feature>
<feature type="domain" description="CUB" evidence="4">
    <location>
        <begin position="2702"/>
        <end position="2814"/>
    </location>
</feature>
<feature type="domain" description="CUB" evidence="4">
    <location>
        <begin position="1"/>
        <end position="85"/>
    </location>
</feature>
<evidence type="ECO:0000256" key="2">
    <source>
        <dbReference type="ARBA" id="ARBA00023157"/>
    </source>
</evidence>
<feature type="domain" description="CUB" evidence="4">
    <location>
        <begin position="1861"/>
        <end position="1974"/>
    </location>
</feature>
<feature type="domain" description="CUB" evidence="4">
    <location>
        <begin position="3060"/>
        <end position="3173"/>
    </location>
</feature>
<dbReference type="PANTHER" id="PTHR24251:SF37">
    <property type="entry name" value="CUB DOMAIN-CONTAINING PROTEIN"/>
    <property type="match status" value="1"/>
</dbReference>
<dbReference type="FunFam" id="2.60.120.290:FF:000013">
    <property type="entry name" value="Membrane frizzled-related protein"/>
    <property type="match status" value="18"/>
</dbReference>
<evidence type="ECO:0000313" key="6">
    <source>
        <dbReference type="Proteomes" id="UP001208570"/>
    </source>
</evidence>
<keyword evidence="2 3" id="KW-1015">Disulfide bond</keyword>
<name>A0AAD9MX26_9ANNE</name>
<feature type="domain" description="CUB" evidence="4">
    <location>
        <begin position="1262"/>
        <end position="1372"/>
    </location>
</feature>
<feature type="domain" description="CUB" evidence="4">
    <location>
        <begin position="3178"/>
        <end position="3295"/>
    </location>
</feature>
<feature type="domain" description="CUB" evidence="4">
    <location>
        <begin position="2940"/>
        <end position="3058"/>
    </location>
</feature>
<evidence type="ECO:0000313" key="5">
    <source>
        <dbReference type="EMBL" id="KAK2147338.1"/>
    </source>
</evidence>
<dbReference type="PROSITE" id="PS01180">
    <property type="entry name" value="CUB"/>
    <property type="match status" value="27"/>
</dbReference>
<feature type="domain" description="CUB" evidence="4">
    <location>
        <begin position="1742"/>
        <end position="1859"/>
    </location>
</feature>
<feature type="domain" description="CUB" evidence="4">
    <location>
        <begin position="1622"/>
        <end position="1738"/>
    </location>
</feature>
<feature type="domain" description="CUB" evidence="4">
    <location>
        <begin position="911"/>
        <end position="1024"/>
    </location>
</feature>
<feature type="domain" description="CUB" evidence="4">
    <location>
        <begin position="567"/>
        <end position="680"/>
    </location>
</feature>
<dbReference type="FunFam" id="2.60.120.290:FF:000005">
    <property type="entry name" value="Procollagen C-endopeptidase enhancer 1"/>
    <property type="match status" value="6"/>
</dbReference>
<feature type="disulfide bond" evidence="3">
    <location>
        <begin position="89"/>
        <end position="116"/>
    </location>
</feature>
<feature type="domain" description="CUB" evidence="4">
    <location>
        <begin position="2821"/>
        <end position="2936"/>
    </location>
</feature>
<feature type="domain" description="CUB" evidence="4">
    <location>
        <begin position="1978"/>
        <end position="2094"/>
    </location>
</feature>
<feature type="domain" description="CUB" evidence="4">
    <location>
        <begin position="796"/>
        <end position="909"/>
    </location>
</feature>
<dbReference type="Gene3D" id="2.60.120.290">
    <property type="entry name" value="Spermadhesin, CUB domain"/>
    <property type="match status" value="27"/>
</dbReference>
<comment type="caution">
    <text evidence="3">Lacks conserved residue(s) required for the propagation of feature annotation.</text>
</comment>
<feature type="domain" description="CUB" evidence="4">
    <location>
        <begin position="208"/>
        <end position="320"/>
    </location>
</feature>
<dbReference type="PANTHER" id="PTHR24251">
    <property type="entry name" value="OVOCHYMASE-RELATED"/>
    <property type="match status" value="1"/>
</dbReference>
<keyword evidence="1" id="KW-0677">Repeat</keyword>
<organism evidence="5 6">
    <name type="scientific">Paralvinella palmiformis</name>
    <dbReference type="NCBI Taxonomy" id="53620"/>
    <lineage>
        <taxon>Eukaryota</taxon>
        <taxon>Metazoa</taxon>
        <taxon>Spiralia</taxon>
        <taxon>Lophotrochozoa</taxon>
        <taxon>Annelida</taxon>
        <taxon>Polychaeta</taxon>
        <taxon>Sedentaria</taxon>
        <taxon>Canalipalpata</taxon>
        <taxon>Terebellida</taxon>
        <taxon>Terebelliformia</taxon>
        <taxon>Alvinellidae</taxon>
        <taxon>Paralvinella</taxon>
    </lineage>
</organism>
<reference evidence="5" key="1">
    <citation type="journal article" date="2023" name="Mol. Biol. Evol.">
        <title>Third-Generation Sequencing Reveals the Adaptive Role of the Epigenome in Three Deep-Sea Polychaetes.</title>
        <authorList>
            <person name="Perez M."/>
            <person name="Aroh O."/>
            <person name="Sun Y."/>
            <person name="Lan Y."/>
            <person name="Juniper S.K."/>
            <person name="Young C.R."/>
            <person name="Angers B."/>
            <person name="Qian P.Y."/>
        </authorList>
    </citation>
    <scope>NUCLEOTIDE SEQUENCE</scope>
    <source>
        <strain evidence="5">P08H-3</strain>
    </source>
</reference>
<keyword evidence="6" id="KW-1185">Reference proteome</keyword>
<feature type="domain" description="CUB" evidence="4">
    <location>
        <begin position="1505"/>
        <end position="1621"/>
    </location>
</feature>
<dbReference type="EMBL" id="JAODUP010000558">
    <property type="protein sequence ID" value="KAK2147338.1"/>
    <property type="molecule type" value="Genomic_DNA"/>
</dbReference>
<dbReference type="InterPro" id="IPR000859">
    <property type="entry name" value="CUB_dom"/>
</dbReference>
<feature type="disulfide bond" evidence="3">
    <location>
        <begin position="3178"/>
        <end position="3205"/>
    </location>
</feature>
<gene>
    <name evidence="5" type="ORF">LSH36_558g01028</name>
</gene>
<accession>A0AAD9MX26</accession>
<protein>
    <recommendedName>
        <fullName evidence="4">CUB domain-containing protein</fullName>
    </recommendedName>
</protein>
<feature type="domain" description="CUB" evidence="4">
    <location>
        <begin position="2383"/>
        <end position="2497"/>
    </location>
</feature>
<dbReference type="InterPro" id="IPR035914">
    <property type="entry name" value="Sperma_CUB_dom_sf"/>
</dbReference>
<feature type="domain" description="CUB" evidence="4">
    <location>
        <begin position="321"/>
        <end position="436"/>
    </location>
</feature>
<feature type="domain" description="CUB" evidence="4">
    <location>
        <begin position="2099"/>
        <end position="2265"/>
    </location>
</feature>
<sequence length="3297" mass="361316">MSNYSGLVLILSFTSFKLEQHADCSYDFLQIHDGPSASDHMIGRYCGSTLPNNGHINTTQNQVYLWFKSDASNNGDGFSLVYNAAEPTCGGMLSGRNHGSVTSPGYPGRYPHNRDCTWNIRISPGNKILFTFGHLALEQHQNCSYDYVLLRDGFLEGDATLGRYCSSNDPAPVQTTGPYGQVIFHSDERRNDVGFHITFAAIPSTPGCGGQLTSDSGTVISPNFPNAYPHNAQCIWTIAVPDTEVITLTFTDLNIETTQNCRYDYVEVRDGEDETSPFVGRYCGSQLPPAVVSNGNSLWIKFRSDGSLSNNGFRATWNVECGGTYTDPEGEIRSPYFPNPYPNQKECEFVISQPEGSTIVLTFATFDIEASAQSSDCNYDYLEVRNGASESSALVGRLCGSTIPEPITSSGNAMWLKFHSDGSVQNHGFRATYTTANLGSVDDPITGEACGGTLTSPSGSLSTPSHPSVYPNGVNCTWYISVQEGYSVSLVFQSFNIESHRNCAYDSVSVYNNFSSNSLIGRLCGSTNPGTVMSSSNQMMIIFVSDSSISMEGFAASYSSVNASTVCGGTFLSSFGVLTSPNYPAMYPTSKTCEYIIMTRQGQQILLNVTDFSLESSSGCNEADYLEIRNGGTGSAPLIGQYCGTVIDHIIRSHSNRMYLKFVSDRSQSSRGFSISYDSTLSGCGGEMTGPTGNFISPNYPQAHHMRAECFWLLTVARGSTVNIIFVDLDLEADDQCAYDYVEVRDQSAIGPVRGRFCGSTIPVPVQTKTNRAWLKFRSDYSGTGRGFHITYFANCNNRVTGHSGVIESPNFPNPYPHNRNCTWIIEAARGNTINGSFSHFKVEPHEACQYDFLQLRDGETADSPLIGQYCGINTLPPEVATTGRYLYVKFQSDHSMAVNGFRFEYITVGCGGVLTASEGVIQSPNYPNLYPVARDCVWTIETTPGSRVELTIVDLNMETHHSCQYDFLQAQGGLNEDSPVLFKLCRTTTDHVVYTTTGNRLRLLFRSDTSIAGRGFKLTYREIAGGCGGNYTTASGTIMSQNYPNQYPHNTDCVWNIAVIAGRTVVLTLEDMAITGHESCEDDYIVIYDGPDSSYPTLLRACGITLPDPAQIHSTSNKLTVRMRSDGRVSSRGFKATYKQGCGGTLDASTDGQIVSPGWPGIYDRHTNCSWHLISPNTEDHVSLTFTHLDLAGSTSNCTDYVQILGGDDDLAPEIARFCGNFVPQPVRTQTSRLLINLISTASIVDRTGFRLVYSTSSSACGGEFSSERGAFSSPLYPDSYPHNTECIWTFNTTPGNRILISFTTFNLESSAYCNHDFVEVREGGAAGQVIGRYCGNTVPTNITVGTNLWLKFRSNENVTRQGFQAVFNSLYGGEISGGQGQIASPLYPQNYPNNVDYSWIVTTEIGKLIKLDFIHIELETARTGSCTYDFVKIRDGGSSDSTPVGVYCGTDLPPSFTSTGNQIKIEFHSDYAVSGAGFLLEWQAVPPTPVNPTTPETTTTEACGGNIVAVNELQNVSSPGYPFGYADNQNCIWVIRSEVATRIWLNLTDINTEADGSCRYDYVEFYNGDRAIYGRSFARFCGRHGIGQSYFSNTNVMAIKFRSDSSVNRTGFMVAYKAVCGGLIRSSVGTIQSKNYPNVYGDNSNCTWRVAVQPHRKIKVQVNAIDIFGRVDGQCTGDYLELLNGIDVDSPPLGQGRYCGIDIPTIPMTSSNYLTVKFISDSQGAGQGFKLTFREYLLGCGGSLSLIDTMSSGLIMSPHYPVNYPQNADCIWIITAPPNERIQIDFLEEFNIESHPNCVYDFIEIRDGGTDNSQSIGKFCGRTLPGTQKSSGNVIYVRFRSDNSVPKIGFKLRYQIAQCGGTISGSSGLIESPNYPQSYDNNEDCEWIIHGPTGHFLTFTIEDFHLDGNQNCTGTDIIQIRDFNSTGDTLLRACGSLPVGRIIETSDNLAYIHFMSNEQITYTGFRIRFQASVEECGGDLTTPSGTFSSPNYPGLYAHRRRCSWTIRVASGRRITLAFNDFDLEEQEKCYRYDAVWIINGALSKGYLNPVISIVCGHNNPGTFQSSGNGMKVYFITDGSVSGQGFQATYHSDNPSVCGGLYTISDDVHTIESPGFAEKRYPTSTQCIWQLANHNARNGSISLHFTFLSLEMHGECRWDFVEIREASPHIDTIIASPHIDTIITSPHIDTIIASPRIDTIIASPRIDTIITSRVDENGHMIGRYCGNVTDNLPRIASPAASLWLLFKTDHLESWQGFQLEYSFQSCGGVMTAPNGVISSPNYPASYDDNNDCAWKIQASEGQQIKIHFTAVNIQQSDDCKKDYIDIYNGGLASSPSAGHYCGSVLPPDLLSMSHELRVQFHSDGSISAPGFRLEYEFIENGCGGDVHLSSGQITSPQWPDQYPNNVECQWQLVIPNGYHMKLNFTPPFEMEIQQPCINDYVQISEVLPSGGPSQLGKFCGNQFPPTIQSTSNRVKVKFRSNDHITGNGFALNFTSACGATYADDSGIILSPGYPNNYGNLMLCNYTIAHDPQTFLNIYFDPLHFGIEGQQPKHKHGLTAPEIQNHIANNDTVTSAITPVTLVTPPPPPTFTTAVDFITEEMELPANTTLLPSSASVADRFRQLVLNASGMQESLLGGNSVCPNDWIAIYEGNSTAGHRIGRFCGRTPPQGIHVQGSVFIQFKTDATTTDKGWKIIYNISQCGGDFSGETGTIMTPTYPDSYHHNANCTWIITVPDTGVVELKFNQFVLESSASCAYDYVTVHDGASLDAPLLGRFCGTAVPPPLRSSGTRMSVNFITDQSVARDGFNATWRTTFGPDQGCGGLLNSSTGSFHSIDSNHDNLYEPNLMCVWQIVVPEDQLIKLHFDHFQLESRPNCLEYDYLQIRDGLMPTDPLVGTYCGDNTPGDFTSTTNRLYIKFSTDDNVAGAGFSVNYRTVARLCGGAAIASVMPQNITSPGYPNNYPQSLKCVWTIDTSLGQHIQVNVLDINIPGQGHCQGDYLEFRDIAVSSSNEGPPSSHIHCGNTIPGPYRSYGNTMQIRFITDATDSGRGFVIQYGVDSCNRTYSSFSGRITSPGWPGSYPAHSHCEFLVQSPEGTDLALYFNMFNTEQDIRGCRYDYLQIHNGSSSEAPVLRRVCGLTIPDPVFVTGNSLWLHFQTDSSIHRPGYDITYIANNPGECGGNLTIPEGSFTSPGYPGNYPNISSECRWLIQVPNRQAVTVYFTEFDIPSSEACTADSVSIFSGSSDMVPPVGRYCGQDQSPFGRNITSTSNVMVVIFKSVQSSSPGTGFRLKFYSRGL</sequence>
<dbReference type="Proteomes" id="UP001208570">
    <property type="component" value="Unassembled WGS sequence"/>
</dbReference>
<feature type="domain" description="CUB" evidence="4">
    <location>
        <begin position="89"/>
        <end position="202"/>
    </location>
</feature>
<feature type="domain" description="CUB" evidence="4">
    <location>
        <begin position="1373"/>
        <end position="1487"/>
    </location>
</feature>
<dbReference type="FunFam" id="2.60.120.290:FF:000018">
    <property type="entry name" value="cubilin"/>
    <property type="match status" value="1"/>
</dbReference>
<proteinExistence type="predicted"/>
<feature type="domain" description="CUB" evidence="4">
    <location>
        <begin position="450"/>
        <end position="561"/>
    </location>
</feature>
<feature type="domain" description="CUB" evidence="4">
    <location>
        <begin position="2267"/>
        <end position="2379"/>
    </location>
</feature>
<dbReference type="SUPFAM" id="SSF49854">
    <property type="entry name" value="Spermadhesin, CUB domain"/>
    <property type="match status" value="27"/>
</dbReference>
<evidence type="ECO:0000259" key="4">
    <source>
        <dbReference type="PROSITE" id="PS01180"/>
    </source>
</evidence>
<feature type="domain" description="CUB" evidence="4">
    <location>
        <begin position="1143"/>
        <end position="1258"/>
    </location>
</feature>
<feature type="domain" description="CUB" evidence="4">
    <location>
        <begin position="2498"/>
        <end position="2700"/>
    </location>
</feature>
<feature type="domain" description="CUB" evidence="4">
    <location>
        <begin position="684"/>
        <end position="795"/>
    </location>
</feature>
<dbReference type="CDD" id="cd00041">
    <property type="entry name" value="CUB"/>
    <property type="match status" value="27"/>
</dbReference>
<comment type="caution">
    <text evidence="5">The sequence shown here is derived from an EMBL/GenBank/DDBJ whole genome shotgun (WGS) entry which is preliminary data.</text>
</comment>
<evidence type="ECO:0000256" key="3">
    <source>
        <dbReference type="PROSITE-ProRule" id="PRU00059"/>
    </source>
</evidence>
<dbReference type="SMART" id="SM00042">
    <property type="entry name" value="CUB"/>
    <property type="match status" value="27"/>
</dbReference>
<dbReference type="Pfam" id="PF00431">
    <property type="entry name" value="CUB"/>
    <property type="match status" value="27"/>
</dbReference>
<evidence type="ECO:0000256" key="1">
    <source>
        <dbReference type="ARBA" id="ARBA00022737"/>
    </source>
</evidence>
<feature type="disulfide bond" evidence="3">
    <location>
        <begin position="1143"/>
        <end position="1170"/>
    </location>
</feature>